<evidence type="ECO:0000259" key="1">
    <source>
        <dbReference type="SMART" id="SM00507"/>
    </source>
</evidence>
<evidence type="ECO:0000313" key="2">
    <source>
        <dbReference type="EMBL" id="MBC3948221.1"/>
    </source>
</evidence>
<reference evidence="2 3" key="1">
    <citation type="submission" date="2020-08" db="EMBL/GenBank/DDBJ databases">
        <title>Putative novel bacterial strains isolated from necrotic wheat leaf tissues caused by Xanthomonas translucens.</title>
        <authorList>
            <person name="Tambong J.T."/>
        </authorList>
    </citation>
    <scope>NUCLEOTIDE SEQUENCE [LARGE SCALE GENOMIC DNA]</scope>
    <source>
        <strain evidence="2 3">DOAB 1069</strain>
    </source>
</reference>
<feature type="domain" description="HNH nuclease" evidence="1">
    <location>
        <begin position="53"/>
        <end position="109"/>
    </location>
</feature>
<dbReference type="EMBL" id="JACONW010000001">
    <property type="protein sequence ID" value="MBC3948221.1"/>
    <property type="molecule type" value="Genomic_DNA"/>
</dbReference>
<protein>
    <submittedName>
        <fullName evidence="2">HNH endonuclease</fullName>
    </submittedName>
</protein>
<dbReference type="Proteomes" id="UP000651852">
    <property type="component" value="Unassembled WGS sequence"/>
</dbReference>
<keyword evidence="2" id="KW-0540">Nuclease</keyword>
<dbReference type="SMART" id="SM00507">
    <property type="entry name" value="HNHc"/>
    <property type="match status" value="1"/>
</dbReference>
<evidence type="ECO:0000313" key="3">
    <source>
        <dbReference type="Proteomes" id="UP000651852"/>
    </source>
</evidence>
<dbReference type="GO" id="GO:0004519">
    <property type="term" value="F:endonuclease activity"/>
    <property type="evidence" value="ECO:0007669"/>
    <property type="project" value="UniProtKB-KW"/>
</dbReference>
<dbReference type="RefSeq" id="WP_187520040.1">
    <property type="nucleotide sequence ID" value="NZ_JACONW010000001.1"/>
</dbReference>
<dbReference type="Gene3D" id="1.10.30.50">
    <property type="match status" value="1"/>
</dbReference>
<name>A0ABR7ATH9_9PSED</name>
<comment type="caution">
    <text evidence="2">The sequence shown here is derived from an EMBL/GenBank/DDBJ whole genome shotgun (WGS) entry which is preliminary data.</text>
</comment>
<proteinExistence type="predicted"/>
<sequence>MIKLNRGTEPEYLKNNKVELTRKLKEAISVHGSYKNIPEKEKELLIAPYRHKDVKSELTRSSNGKCTFCECIPSEGGNVEVEHFKPKSIYPDQTFEWLNLLPACRRCNGNKDDHDTGKEPIVNPYDLDPAQYFYYEGLNIKSWAGPTYDVAELTIEVCGLNTLRLWEPRSKIHVSLHDFELSLKRAIANYHSVNTLRKKANRLRSIREAIDRIEMLARESEKYSGFASWFLGHSKIYREAKTMINMM</sequence>
<dbReference type="InterPro" id="IPR003615">
    <property type="entry name" value="HNH_nuc"/>
</dbReference>
<organism evidence="2 3">
    <name type="scientific">Pseudomonas folii</name>
    <dbReference type="NCBI Taxonomy" id="2762593"/>
    <lineage>
        <taxon>Bacteria</taxon>
        <taxon>Pseudomonadati</taxon>
        <taxon>Pseudomonadota</taxon>
        <taxon>Gammaproteobacteria</taxon>
        <taxon>Pseudomonadales</taxon>
        <taxon>Pseudomonadaceae</taxon>
        <taxon>Pseudomonas</taxon>
    </lineage>
</organism>
<keyword evidence="2" id="KW-0378">Hydrolase</keyword>
<keyword evidence="3" id="KW-1185">Reference proteome</keyword>
<accession>A0ABR7ATH9</accession>
<keyword evidence="2" id="KW-0255">Endonuclease</keyword>
<dbReference type="CDD" id="cd00085">
    <property type="entry name" value="HNHc"/>
    <property type="match status" value="1"/>
</dbReference>
<gene>
    <name evidence="2" type="ORF">H8S59_00345</name>
</gene>